<evidence type="ECO:0000259" key="2">
    <source>
        <dbReference type="Pfam" id="PF01425"/>
    </source>
</evidence>
<dbReference type="PANTHER" id="PTHR11895">
    <property type="entry name" value="TRANSAMIDASE"/>
    <property type="match status" value="1"/>
</dbReference>
<dbReference type="Proteomes" id="UP000289437">
    <property type="component" value="Unassembled WGS sequence"/>
</dbReference>
<keyword evidence="3" id="KW-0808">Transferase</keyword>
<evidence type="ECO:0000313" key="4">
    <source>
        <dbReference type="Proteomes" id="UP000289437"/>
    </source>
</evidence>
<reference evidence="4" key="2">
    <citation type="submission" date="2019-02" db="EMBL/GenBank/DDBJ databases">
        <title>Granulicella sibirica sp. nov., a psychrotolerant acidobacterium isolated from an organic soil layer in forested tundra, West Siberia.</title>
        <authorList>
            <person name="Oshkin I.Y."/>
            <person name="Kulichevskaya I.S."/>
            <person name="Rijpstra W.I.C."/>
            <person name="Sinninghe Damste J.S."/>
            <person name="Rakitin A.L."/>
            <person name="Ravin N.V."/>
            <person name="Dedysh S.N."/>
        </authorList>
    </citation>
    <scope>NUCLEOTIDE SEQUENCE [LARGE SCALE GENOMIC DNA]</scope>
    <source>
        <strain evidence="4">AF10</strain>
    </source>
</reference>
<gene>
    <name evidence="3" type="ORF">GRAN_1372</name>
</gene>
<dbReference type="InterPro" id="IPR023631">
    <property type="entry name" value="Amidase_dom"/>
</dbReference>
<name>A0A4Q0T514_9BACT</name>
<protein>
    <submittedName>
        <fullName evidence="3">Amidotransferase</fullName>
    </submittedName>
</protein>
<evidence type="ECO:0000256" key="1">
    <source>
        <dbReference type="ARBA" id="ARBA00009199"/>
    </source>
</evidence>
<dbReference type="PANTHER" id="PTHR11895:SF7">
    <property type="entry name" value="GLUTAMYL-TRNA(GLN) AMIDOTRANSFERASE SUBUNIT A, MITOCHONDRIAL"/>
    <property type="match status" value="1"/>
</dbReference>
<dbReference type="InterPro" id="IPR036928">
    <property type="entry name" value="AS_sf"/>
</dbReference>
<evidence type="ECO:0000313" key="3">
    <source>
        <dbReference type="EMBL" id="RXH58062.1"/>
    </source>
</evidence>
<dbReference type="Gene3D" id="3.90.1300.10">
    <property type="entry name" value="Amidase signature (AS) domain"/>
    <property type="match status" value="1"/>
</dbReference>
<dbReference type="Pfam" id="PF01425">
    <property type="entry name" value="Amidase"/>
    <property type="match status" value="1"/>
</dbReference>
<dbReference type="SUPFAM" id="SSF75304">
    <property type="entry name" value="Amidase signature (AS) enzymes"/>
    <property type="match status" value="1"/>
</dbReference>
<keyword evidence="4" id="KW-1185">Reference proteome</keyword>
<comment type="similarity">
    <text evidence="1">Belongs to the amidase family.</text>
</comment>
<dbReference type="OrthoDB" id="112488at2"/>
<sequence>MIDELRLELDAGADPVEVAMRFADRANGIASRNTYLHFDRDEAIRQAEALAGRFPDVDARPPLYGVPVSIKDCFDVAGTRTTFGSRFYERTGEVASADSAMAQRLRDAGCVITGKTHLQALAYGITGENPEYGDCVQPRDASLLTGGSSSGAAASVQEGSAVAAIGTDTGGSIRVPAALCGLVGYRCSHSIASTWWPEVWQGARHLARSFDTPGVLFRDLKDLSVLAEGIFGVPAVATPAVIRVGCVAESFLSRCDAEVIATYRQSKERWQRVGAEVEEFDASEWEGSVAIFSGIQAHEAAAIHRGHYDEFDAEIAARLKWGASLTDEQVTDLLARLAVFRERMTALMARFDLLMLPCAPMSRLVAGEDHTAIRPEILRYTTPFSLAGLPVVALPGENFGTGMQIATAPGEDAKLIALIERFTS</sequence>
<organism evidence="3 4">
    <name type="scientific">Granulicella sibirica</name>
    <dbReference type="NCBI Taxonomy" id="2479048"/>
    <lineage>
        <taxon>Bacteria</taxon>
        <taxon>Pseudomonadati</taxon>
        <taxon>Acidobacteriota</taxon>
        <taxon>Terriglobia</taxon>
        <taxon>Terriglobales</taxon>
        <taxon>Acidobacteriaceae</taxon>
        <taxon>Granulicella</taxon>
    </lineage>
</organism>
<accession>A0A4Q0T514</accession>
<dbReference type="GO" id="GO:0016740">
    <property type="term" value="F:transferase activity"/>
    <property type="evidence" value="ECO:0007669"/>
    <property type="project" value="UniProtKB-KW"/>
</dbReference>
<dbReference type="InterPro" id="IPR000120">
    <property type="entry name" value="Amidase"/>
</dbReference>
<dbReference type="EMBL" id="RDSM01000001">
    <property type="protein sequence ID" value="RXH58062.1"/>
    <property type="molecule type" value="Genomic_DNA"/>
</dbReference>
<dbReference type="RefSeq" id="WP_128912131.1">
    <property type="nucleotide sequence ID" value="NZ_RDSM01000001.1"/>
</dbReference>
<feature type="domain" description="Amidase" evidence="2">
    <location>
        <begin position="20"/>
        <end position="415"/>
    </location>
</feature>
<comment type="caution">
    <text evidence="3">The sequence shown here is derived from an EMBL/GenBank/DDBJ whole genome shotgun (WGS) entry which is preliminary data.</text>
</comment>
<dbReference type="AlphaFoldDB" id="A0A4Q0T514"/>
<proteinExistence type="inferred from homology"/>
<reference evidence="3 4" key="1">
    <citation type="submission" date="2018-11" db="EMBL/GenBank/DDBJ databases">
        <authorList>
            <person name="Mardanov A.V."/>
            <person name="Ravin N.V."/>
            <person name="Dedysh S.N."/>
        </authorList>
    </citation>
    <scope>NUCLEOTIDE SEQUENCE [LARGE SCALE GENOMIC DNA]</scope>
    <source>
        <strain evidence="3 4">AF10</strain>
    </source>
</reference>